<keyword evidence="2" id="KW-0378">Hydrolase</keyword>
<organism evidence="2 3">
    <name type="scientific">Beggiatoa leptomitoformis</name>
    <dbReference type="NCBI Taxonomy" id="288004"/>
    <lineage>
        <taxon>Bacteria</taxon>
        <taxon>Pseudomonadati</taxon>
        <taxon>Pseudomonadota</taxon>
        <taxon>Gammaproteobacteria</taxon>
        <taxon>Thiotrichales</taxon>
        <taxon>Thiotrichaceae</taxon>
        <taxon>Beggiatoa</taxon>
    </lineage>
</organism>
<keyword evidence="1" id="KW-1133">Transmembrane helix</keyword>
<keyword evidence="1" id="KW-0812">Transmembrane</keyword>
<dbReference type="STRING" id="288004.AL038_06425"/>
<dbReference type="Pfam" id="PF13975">
    <property type="entry name" value="gag-asp_proteas"/>
    <property type="match status" value="1"/>
</dbReference>
<dbReference type="SUPFAM" id="SSF50630">
    <property type="entry name" value="Acid proteases"/>
    <property type="match status" value="1"/>
</dbReference>
<dbReference type="PROSITE" id="PS00141">
    <property type="entry name" value="ASP_PROTEASE"/>
    <property type="match status" value="1"/>
</dbReference>
<dbReference type="NCBIfam" id="TIGR02281">
    <property type="entry name" value="clan_AA_DTGA"/>
    <property type="match status" value="1"/>
</dbReference>
<dbReference type="AlphaFoldDB" id="A0A2N9YIS4"/>
<dbReference type="InterPro" id="IPR011969">
    <property type="entry name" value="Clan_AA_Asp_peptidase_C"/>
</dbReference>
<gene>
    <name evidence="2" type="ORF">BLE401_17880</name>
</gene>
<evidence type="ECO:0000313" key="2">
    <source>
        <dbReference type="EMBL" id="AUI70383.1"/>
    </source>
</evidence>
<evidence type="ECO:0000256" key="1">
    <source>
        <dbReference type="SAM" id="Phobius"/>
    </source>
</evidence>
<dbReference type="GO" id="GO:0006508">
    <property type="term" value="P:proteolysis"/>
    <property type="evidence" value="ECO:0007669"/>
    <property type="project" value="UniProtKB-KW"/>
</dbReference>
<accession>A0A2N9YIS4</accession>
<keyword evidence="1" id="KW-0472">Membrane</keyword>
<dbReference type="CDD" id="cd05483">
    <property type="entry name" value="retropepsin_like_bacteria"/>
    <property type="match status" value="1"/>
</dbReference>
<protein>
    <submittedName>
        <fullName evidence="2">TIGR02281 family clan AA aspartic protease</fullName>
        <ecNumber evidence="2">3.4.23.-</ecNumber>
    </submittedName>
</protein>
<reference evidence="3" key="1">
    <citation type="submission" date="2016-12" db="EMBL/GenBank/DDBJ databases">
        <title>Complete Genome Sequence of Beggiatoa leptomitiformis D-401.</title>
        <authorList>
            <person name="Fomenkov A."/>
            <person name="Vincze T."/>
            <person name="Grabovich M."/>
            <person name="Anton B.P."/>
            <person name="Dubinina G."/>
            <person name="Orlova M."/>
            <person name="Belousova E."/>
            <person name="Roberts R.J."/>
        </authorList>
    </citation>
    <scope>NUCLEOTIDE SEQUENCE [LARGE SCALE GENOMIC DNA]</scope>
    <source>
        <strain evidence="3">D-401</strain>
    </source>
</reference>
<proteinExistence type="predicted"/>
<dbReference type="EC" id="3.4.23.-" evidence="2"/>
<sequence length="175" mass="19242">MSNETPNRIGTGMIAVACLLSLGLLTLFFNHVLEKQHNPNQSAQVNHYQDGTTEVVLTRNQSGHYVTTGSINHKPVTFLLDTGATMVAIPENIANELELKRGVQIQVNTANGNTTAYASHLEQIAIGDIVLENINASINPQLEGDVLLGMSFLRQIEFTQRGNQLILRQHKTVEK</sequence>
<evidence type="ECO:0000313" key="3">
    <source>
        <dbReference type="Proteomes" id="UP000234271"/>
    </source>
</evidence>
<dbReference type="InterPro" id="IPR034122">
    <property type="entry name" value="Retropepsin-like_bacterial"/>
</dbReference>
<keyword evidence="3" id="KW-1185">Reference proteome</keyword>
<dbReference type="Proteomes" id="UP000234271">
    <property type="component" value="Chromosome"/>
</dbReference>
<dbReference type="InterPro" id="IPR001969">
    <property type="entry name" value="Aspartic_peptidase_AS"/>
</dbReference>
<dbReference type="InterPro" id="IPR021109">
    <property type="entry name" value="Peptidase_aspartic_dom_sf"/>
</dbReference>
<feature type="transmembrane region" description="Helical" evidence="1">
    <location>
        <begin position="12"/>
        <end position="33"/>
    </location>
</feature>
<dbReference type="GO" id="GO:0004190">
    <property type="term" value="F:aspartic-type endopeptidase activity"/>
    <property type="evidence" value="ECO:0007669"/>
    <property type="project" value="InterPro"/>
</dbReference>
<dbReference type="RefSeq" id="WP_062150654.1">
    <property type="nucleotide sequence ID" value="NZ_CP012373.2"/>
</dbReference>
<keyword evidence="2" id="KW-0645">Protease</keyword>
<dbReference type="EMBL" id="CP018889">
    <property type="protein sequence ID" value="AUI70383.1"/>
    <property type="molecule type" value="Genomic_DNA"/>
</dbReference>
<dbReference type="OrthoDB" id="185963at2"/>
<name>A0A2N9YIS4_9GAMM</name>
<dbReference type="Gene3D" id="2.40.70.10">
    <property type="entry name" value="Acid Proteases"/>
    <property type="match status" value="1"/>
</dbReference>
<dbReference type="KEGG" id="blep:AL038_06425"/>